<keyword evidence="2" id="KW-0472">Membrane</keyword>
<keyword evidence="2" id="KW-1133">Transmembrane helix</keyword>
<organism evidence="3">
    <name type="scientific">hydrothermal vent metagenome</name>
    <dbReference type="NCBI Taxonomy" id="652676"/>
    <lineage>
        <taxon>unclassified sequences</taxon>
        <taxon>metagenomes</taxon>
        <taxon>ecological metagenomes</taxon>
    </lineage>
</organism>
<feature type="transmembrane region" description="Helical" evidence="2">
    <location>
        <begin position="142"/>
        <end position="159"/>
    </location>
</feature>
<keyword evidence="2" id="KW-0812">Transmembrane</keyword>
<feature type="compositionally biased region" description="Low complexity" evidence="1">
    <location>
        <begin position="1"/>
        <end position="13"/>
    </location>
</feature>
<dbReference type="EMBL" id="UOEF01000367">
    <property type="protein sequence ID" value="VAW03247.1"/>
    <property type="molecule type" value="Genomic_DNA"/>
</dbReference>
<feature type="region of interest" description="Disordered" evidence="1">
    <location>
        <begin position="1"/>
        <end position="79"/>
    </location>
</feature>
<evidence type="ECO:0000313" key="3">
    <source>
        <dbReference type="EMBL" id="VAW03247.1"/>
    </source>
</evidence>
<feature type="compositionally biased region" description="Low complexity" evidence="1">
    <location>
        <begin position="27"/>
        <end position="40"/>
    </location>
</feature>
<name>A0A3B0SQG1_9ZZZZ</name>
<feature type="compositionally biased region" description="Basic residues" evidence="1">
    <location>
        <begin position="14"/>
        <end position="26"/>
    </location>
</feature>
<dbReference type="AlphaFoldDB" id="A0A3B0SQG1"/>
<evidence type="ECO:0000256" key="2">
    <source>
        <dbReference type="SAM" id="Phobius"/>
    </source>
</evidence>
<evidence type="ECO:0000256" key="1">
    <source>
        <dbReference type="SAM" id="MobiDB-lite"/>
    </source>
</evidence>
<sequence>MAVKTTKPAAAKKTTAKKTANKKPAAKKATTAKKTAAKTAAPKKKGATRAAASASGEFKERALSKAKSVATDGKAKTSDAMDSLSKMIENSASTIDDNVGTKFGDYARSAADVVSDLAEKIDSKEVDEIVEDARGFVKKSPAVAIGAAAAVGFIVARLIKSGMNDDDKA</sequence>
<protein>
    <submittedName>
        <fullName evidence="3">Uncharacterized protein</fullName>
    </submittedName>
</protein>
<gene>
    <name evidence="3" type="ORF">MNBD_ALPHA04-97</name>
</gene>
<proteinExistence type="predicted"/>
<accession>A0A3B0SQG1</accession>
<reference evidence="3" key="1">
    <citation type="submission" date="2018-06" db="EMBL/GenBank/DDBJ databases">
        <authorList>
            <person name="Zhirakovskaya E."/>
        </authorList>
    </citation>
    <scope>NUCLEOTIDE SEQUENCE</scope>
</reference>